<gene>
    <name evidence="10" type="ORF">H9810_03520</name>
</gene>
<keyword evidence="3" id="KW-1003">Cell membrane</keyword>
<evidence type="ECO:0000259" key="9">
    <source>
        <dbReference type="Pfam" id="PF00884"/>
    </source>
</evidence>
<protein>
    <submittedName>
        <fullName evidence="10">Sulfatase-like hydrolase/transferase</fullName>
    </submittedName>
</protein>
<dbReference type="CDD" id="cd16015">
    <property type="entry name" value="LTA_synthase"/>
    <property type="match status" value="1"/>
</dbReference>
<feature type="compositionally biased region" description="Polar residues" evidence="7">
    <location>
        <begin position="1"/>
        <end position="16"/>
    </location>
</feature>
<keyword evidence="4 8" id="KW-0812">Transmembrane</keyword>
<dbReference type="Gene3D" id="3.40.720.10">
    <property type="entry name" value="Alkaline Phosphatase, subunit A"/>
    <property type="match status" value="1"/>
</dbReference>
<dbReference type="PANTHER" id="PTHR47371">
    <property type="entry name" value="LIPOTEICHOIC ACID SYNTHASE"/>
    <property type="match status" value="1"/>
</dbReference>
<organism evidence="10 11">
    <name type="scientific">Candidatus Gemmiger excrementavium</name>
    <dbReference type="NCBI Taxonomy" id="2838608"/>
    <lineage>
        <taxon>Bacteria</taxon>
        <taxon>Bacillati</taxon>
        <taxon>Bacillota</taxon>
        <taxon>Clostridia</taxon>
        <taxon>Eubacteriales</taxon>
        <taxon>Gemmiger</taxon>
    </lineage>
</organism>
<evidence type="ECO:0000256" key="4">
    <source>
        <dbReference type="ARBA" id="ARBA00022692"/>
    </source>
</evidence>
<dbReference type="EMBL" id="DXBO01000044">
    <property type="protein sequence ID" value="HIZ47771.1"/>
    <property type="molecule type" value="Genomic_DNA"/>
</dbReference>
<feature type="region of interest" description="Disordered" evidence="7">
    <location>
        <begin position="1"/>
        <end position="21"/>
    </location>
</feature>
<evidence type="ECO:0000256" key="8">
    <source>
        <dbReference type="SAM" id="Phobius"/>
    </source>
</evidence>
<evidence type="ECO:0000256" key="1">
    <source>
        <dbReference type="ARBA" id="ARBA00004651"/>
    </source>
</evidence>
<comment type="caution">
    <text evidence="10">The sequence shown here is derived from an EMBL/GenBank/DDBJ whole genome shotgun (WGS) entry which is preliminary data.</text>
</comment>
<dbReference type="SUPFAM" id="SSF53649">
    <property type="entry name" value="Alkaline phosphatase-like"/>
    <property type="match status" value="1"/>
</dbReference>
<comment type="subcellular location">
    <subcellularLocation>
        <location evidence="1">Cell membrane</location>
        <topology evidence="1">Multi-pass membrane protein</topology>
    </subcellularLocation>
</comment>
<dbReference type="InterPro" id="IPR017850">
    <property type="entry name" value="Alkaline_phosphatase_core_sf"/>
</dbReference>
<dbReference type="InterPro" id="IPR050448">
    <property type="entry name" value="OpgB/LTA_synthase_biosynth"/>
</dbReference>
<evidence type="ECO:0000256" key="3">
    <source>
        <dbReference type="ARBA" id="ARBA00022475"/>
    </source>
</evidence>
<feature type="compositionally biased region" description="Low complexity" evidence="7">
    <location>
        <begin position="267"/>
        <end position="276"/>
    </location>
</feature>
<evidence type="ECO:0000256" key="2">
    <source>
        <dbReference type="ARBA" id="ARBA00004936"/>
    </source>
</evidence>
<accession>A0A9D2F2I1</accession>
<keyword evidence="5 8" id="KW-1133">Transmembrane helix</keyword>
<sequence>MAPTMTETRPPAQTGTPPRAPAGDSVAVGRLLLFPALLGWLELVLHLAAGLAVEYLPIGLAFALSLGFLLAALPLPFGRRARTGVTVTLTLLLCLAAATELVLKQIFQTFYPLGILQTAAGNRLDDYAGVVAAQILRDLPVLALLFLPALLWLAPGWRRLVPGRRGRFRRLLALGAAVMFHLAGLGLVHLPWAGDLTPAELYRSDTHINDQVEQLGLWTMLRLDVQHMLFPPAAERTADFSALADLEPLPTPTATLPPAPTPVPGQETAPAETPVPAPAVDTSPQVLDIDLAALAGSGDADIAWLAHYFASVPPTAKNQYTGQFAGYNVIQLVLEGFSGYALDPELTPTLYKLAHEGFLFTNYYTPLHFTSTSGAECQTLLGLYPKDGSPVTMQRTGVLGTWFPFSLAQQLGRAGYQVVGYHNNVDMYGRAASHSNLGYDWRYYRSGLACEENAAGTDRLWPQRDTYMIETSAGDYLYGDTPFHVYYLTVSGHTPYEWNRAAEPYRELVAGLPYSEKTRAYVAAAAIEADRALAALLQRLEEAGQLEHTLIVATGDHIPYADVDVLEELAGQKFGSSEAMSAIDESDIDFSVYKNTLILWSAAMEEPVQVDKVCCQADILPTVSNLLGLDYDSRMLSGQDILSDSEGLVIFASRCWLSDQGFYDRFTQTFTPAEGVTMTPEEQERYVTAMKQLVACRLDCTELIVEKDFYRVAFGGD</sequence>
<dbReference type="GO" id="GO:0005886">
    <property type="term" value="C:plasma membrane"/>
    <property type="evidence" value="ECO:0007669"/>
    <property type="project" value="UniProtKB-SubCell"/>
</dbReference>
<feature type="transmembrane region" description="Helical" evidence="8">
    <location>
        <begin position="55"/>
        <end position="75"/>
    </location>
</feature>
<comment type="pathway">
    <text evidence="2">Cell wall biogenesis; lipoteichoic acid biosynthesis.</text>
</comment>
<dbReference type="Pfam" id="PF00884">
    <property type="entry name" value="Sulfatase"/>
    <property type="match status" value="1"/>
</dbReference>
<dbReference type="Gene3D" id="3.30.1120.170">
    <property type="match status" value="1"/>
</dbReference>
<feature type="transmembrane region" description="Helical" evidence="8">
    <location>
        <begin position="127"/>
        <end position="151"/>
    </location>
</feature>
<keyword evidence="6 8" id="KW-0472">Membrane</keyword>
<reference evidence="10" key="2">
    <citation type="submission" date="2021-04" db="EMBL/GenBank/DDBJ databases">
        <authorList>
            <person name="Gilroy R."/>
        </authorList>
    </citation>
    <scope>NUCLEOTIDE SEQUENCE</scope>
    <source>
        <strain evidence="10">3436</strain>
    </source>
</reference>
<feature type="domain" description="Sulfatase N-terminal" evidence="9">
    <location>
        <begin position="340"/>
        <end position="628"/>
    </location>
</feature>
<proteinExistence type="predicted"/>
<feature type="transmembrane region" description="Helical" evidence="8">
    <location>
        <begin position="171"/>
        <end position="192"/>
    </location>
</feature>
<evidence type="ECO:0000313" key="10">
    <source>
        <dbReference type="EMBL" id="HIZ47771.1"/>
    </source>
</evidence>
<dbReference type="PANTHER" id="PTHR47371:SF3">
    <property type="entry name" value="PHOSPHOGLYCEROL TRANSFERASE I"/>
    <property type="match status" value="1"/>
</dbReference>
<evidence type="ECO:0000313" key="11">
    <source>
        <dbReference type="Proteomes" id="UP000824031"/>
    </source>
</evidence>
<dbReference type="AlphaFoldDB" id="A0A9D2F2I1"/>
<reference evidence="10" key="1">
    <citation type="journal article" date="2021" name="PeerJ">
        <title>Extensive microbial diversity within the chicken gut microbiome revealed by metagenomics and culture.</title>
        <authorList>
            <person name="Gilroy R."/>
            <person name="Ravi A."/>
            <person name="Getino M."/>
            <person name="Pursley I."/>
            <person name="Horton D.L."/>
            <person name="Alikhan N.F."/>
            <person name="Baker D."/>
            <person name="Gharbi K."/>
            <person name="Hall N."/>
            <person name="Watson M."/>
            <person name="Adriaenssens E.M."/>
            <person name="Foster-Nyarko E."/>
            <person name="Jarju S."/>
            <person name="Secka A."/>
            <person name="Antonio M."/>
            <person name="Oren A."/>
            <person name="Chaudhuri R.R."/>
            <person name="La Ragione R."/>
            <person name="Hildebrand F."/>
            <person name="Pallen M.J."/>
        </authorList>
    </citation>
    <scope>NUCLEOTIDE SEQUENCE</scope>
    <source>
        <strain evidence="10">3436</strain>
    </source>
</reference>
<feature type="transmembrane region" description="Helical" evidence="8">
    <location>
        <begin position="87"/>
        <end position="107"/>
    </location>
</feature>
<evidence type="ECO:0000256" key="5">
    <source>
        <dbReference type="ARBA" id="ARBA00022989"/>
    </source>
</evidence>
<feature type="compositionally biased region" description="Pro residues" evidence="7">
    <location>
        <begin position="251"/>
        <end position="263"/>
    </location>
</feature>
<feature type="region of interest" description="Disordered" evidence="7">
    <location>
        <begin position="251"/>
        <end position="276"/>
    </location>
</feature>
<name>A0A9D2F2I1_9FIRM</name>
<dbReference type="InterPro" id="IPR000917">
    <property type="entry name" value="Sulfatase_N"/>
</dbReference>
<keyword evidence="10" id="KW-0378">Hydrolase</keyword>
<evidence type="ECO:0000256" key="6">
    <source>
        <dbReference type="ARBA" id="ARBA00023136"/>
    </source>
</evidence>
<dbReference type="Proteomes" id="UP000824031">
    <property type="component" value="Unassembled WGS sequence"/>
</dbReference>
<evidence type="ECO:0000256" key="7">
    <source>
        <dbReference type="SAM" id="MobiDB-lite"/>
    </source>
</evidence>
<feature type="transmembrane region" description="Helical" evidence="8">
    <location>
        <begin position="31"/>
        <end position="49"/>
    </location>
</feature>
<dbReference type="GO" id="GO:0016787">
    <property type="term" value="F:hydrolase activity"/>
    <property type="evidence" value="ECO:0007669"/>
    <property type="project" value="UniProtKB-KW"/>
</dbReference>